<accession>A0AAD9Q7C8</accession>
<evidence type="ECO:0000256" key="1">
    <source>
        <dbReference type="SAM" id="MobiDB-lite"/>
    </source>
</evidence>
<name>A0AAD9Q7C8_ACRCE</name>
<gene>
    <name evidence="2" type="ORF">P5673_022715</name>
</gene>
<dbReference type="AlphaFoldDB" id="A0AAD9Q7C8"/>
<proteinExistence type="predicted"/>
<evidence type="ECO:0000313" key="2">
    <source>
        <dbReference type="EMBL" id="KAK2555685.1"/>
    </source>
</evidence>
<dbReference type="EMBL" id="JARQWQ010000061">
    <property type="protein sequence ID" value="KAK2555685.1"/>
    <property type="molecule type" value="Genomic_DNA"/>
</dbReference>
<evidence type="ECO:0000313" key="3">
    <source>
        <dbReference type="Proteomes" id="UP001249851"/>
    </source>
</evidence>
<reference evidence="2" key="2">
    <citation type="journal article" date="2023" name="Science">
        <title>Genomic signatures of disease resistance in endangered staghorn corals.</title>
        <authorList>
            <person name="Vollmer S.V."/>
            <person name="Selwyn J.D."/>
            <person name="Despard B.A."/>
            <person name="Roesel C.L."/>
        </authorList>
    </citation>
    <scope>NUCLEOTIDE SEQUENCE</scope>
    <source>
        <strain evidence="2">K2</strain>
    </source>
</reference>
<sequence length="75" mass="8915">MNESRGRDDRVALTECTSVRWEVYRAIVTGRTDKHNITLRARFKRSSGKEKDERQTKSKRRSTFSMCMLMEQNFP</sequence>
<comment type="caution">
    <text evidence="2">The sequence shown here is derived from an EMBL/GenBank/DDBJ whole genome shotgun (WGS) entry which is preliminary data.</text>
</comment>
<organism evidence="2 3">
    <name type="scientific">Acropora cervicornis</name>
    <name type="common">Staghorn coral</name>
    <dbReference type="NCBI Taxonomy" id="6130"/>
    <lineage>
        <taxon>Eukaryota</taxon>
        <taxon>Metazoa</taxon>
        <taxon>Cnidaria</taxon>
        <taxon>Anthozoa</taxon>
        <taxon>Hexacorallia</taxon>
        <taxon>Scleractinia</taxon>
        <taxon>Astrocoeniina</taxon>
        <taxon>Acroporidae</taxon>
        <taxon>Acropora</taxon>
    </lineage>
</organism>
<feature type="region of interest" description="Disordered" evidence="1">
    <location>
        <begin position="40"/>
        <end position="62"/>
    </location>
</feature>
<dbReference type="Proteomes" id="UP001249851">
    <property type="component" value="Unassembled WGS sequence"/>
</dbReference>
<protein>
    <submittedName>
        <fullName evidence="2">Uncharacterized protein</fullName>
    </submittedName>
</protein>
<feature type="compositionally biased region" description="Basic and acidic residues" evidence="1">
    <location>
        <begin position="47"/>
        <end position="56"/>
    </location>
</feature>
<reference evidence="2" key="1">
    <citation type="journal article" date="2023" name="G3 (Bethesda)">
        <title>Whole genome assembly and annotation of the endangered Caribbean coral Acropora cervicornis.</title>
        <authorList>
            <person name="Selwyn J.D."/>
            <person name="Vollmer S.V."/>
        </authorList>
    </citation>
    <scope>NUCLEOTIDE SEQUENCE</scope>
    <source>
        <strain evidence="2">K2</strain>
    </source>
</reference>
<keyword evidence="3" id="KW-1185">Reference proteome</keyword>